<comment type="caution">
    <text evidence="1">The sequence shown here is derived from an EMBL/GenBank/DDBJ whole genome shotgun (WGS) entry which is preliminary data.</text>
</comment>
<dbReference type="AlphaFoldDB" id="A0A8S8ZW55"/>
<accession>A0A8S8ZW55</accession>
<dbReference type="VEuPathDB" id="FungiDB:SMAC_05716"/>
<reference evidence="1 2" key="1">
    <citation type="submission" date="2017-07" db="EMBL/GenBank/DDBJ databases">
        <title>Genome sequence of the Sordaria macrospora wild type strain R19027.</title>
        <authorList>
            <person name="Nowrousian M."/>
            <person name="Teichert I."/>
            <person name="Kueck U."/>
        </authorList>
    </citation>
    <scope>NUCLEOTIDE SEQUENCE [LARGE SCALE GENOMIC DNA]</scope>
    <source>
        <strain evidence="1 2">R19027</strain>
        <tissue evidence="1">Mycelium</tissue>
    </source>
</reference>
<evidence type="ECO:0000313" key="2">
    <source>
        <dbReference type="Proteomes" id="UP000433876"/>
    </source>
</evidence>
<evidence type="ECO:0000313" key="1">
    <source>
        <dbReference type="EMBL" id="KAA8632535.1"/>
    </source>
</evidence>
<dbReference type="EMBL" id="NMPR01000053">
    <property type="protein sequence ID" value="KAA8632535.1"/>
    <property type="molecule type" value="Genomic_DNA"/>
</dbReference>
<proteinExistence type="predicted"/>
<protein>
    <submittedName>
        <fullName evidence="1">Uncharacterized protein</fullName>
    </submittedName>
</protein>
<gene>
    <name evidence="1" type="ORF">SMACR_05716</name>
</gene>
<dbReference type="OMA" id="NDEFNKM"/>
<name>A0A8S8ZW55_SORMA</name>
<organism evidence="1 2">
    <name type="scientific">Sordaria macrospora</name>
    <dbReference type="NCBI Taxonomy" id="5147"/>
    <lineage>
        <taxon>Eukaryota</taxon>
        <taxon>Fungi</taxon>
        <taxon>Dikarya</taxon>
        <taxon>Ascomycota</taxon>
        <taxon>Pezizomycotina</taxon>
        <taxon>Sordariomycetes</taxon>
        <taxon>Sordariomycetidae</taxon>
        <taxon>Sordariales</taxon>
        <taxon>Sordariaceae</taxon>
        <taxon>Sordaria</taxon>
    </lineage>
</organism>
<sequence>MGLEDFVEEVVDAVDGQDAAEQVAADKTGNDSKEDAVVDSIVDEVAEKEGVPAALLPEINNVVNDEFNKM</sequence>
<dbReference type="Proteomes" id="UP000433876">
    <property type="component" value="Unassembled WGS sequence"/>
</dbReference>